<dbReference type="PANTHER" id="PTHR12184:SF1">
    <property type="entry name" value="UBIQUINOL-CYTOCHROME-C REDUCTASE COMPLEX ASSEMBLY FACTOR 1"/>
    <property type="match status" value="1"/>
</dbReference>
<dbReference type="EMBL" id="WIOL01000002">
    <property type="protein sequence ID" value="MQT16826.1"/>
    <property type="molecule type" value="Genomic_DNA"/>
</dbReference>
<evidence type="ECO:0000313" key="5">
    <source>
        <dbReference type="Proteomes" id="UP000481327"/>
    </source>
</evidence>
<dbReference type="AlphaFoldDB" id="A0A7C9KXA5"/>
<gene>
    <name evidence="4" type="ORF">F3168_06105</name>
</gene>
<evidence type="ECO:0000256" key="2">
    <source>
        <dbReference type="ARBA" id="ARBA00006436"/>
    </source>
</evidence>
<dbReference type="PANTHER" id="PTHR12184">
    <property type="entry name" value="UBIQUINOL-CYTOCHROME C REDUCTASE COMPLEX ASSEMBLY FACTOR 1 FAMILY MEMBER"/>
    <property type="match status" value="1"/>
</dbReference>
<dbReference type="Pfam" id="PF03981">
    <property type="entry name" value="Ubiq_cyt_C_chap"/>
    <property type="match status" value="1"/>
</dbReference>
<dbReference type="InterPro" id="IPR021150">
    <property type="entry name" value="Ubiq_cyt_c_chap"/>
</dbReference>
<feature type="domain" description="Ubiquinol-cytochrome c chaperone" evidence="3">
    <location>
        <begin position="42"/>
        <end position="175"/>
    </location>
</feature>
<comment type="similarity">
    <text evidence="2">Belongs to the UPF0174 family.</text>
</comment>
<organism evidence="4 5">
    <name type="scientific">Sandarakinorhabdus fusca</name>
    <dbReference type="NCBI Taxonomy" id="1439888"/>
    <lineage>
        <taxon>Bacteria</taxon>
        <taxon>Pseudomonadati</taxon>
        <taxon>Pseudomonadota</taxon>
        <taxon>Alphaproteobacteria</taxon>
        <taxon>Sphingomonadales</taxon>
        <taxon>Sphingosinicellaceae</taxon>
        <taxon>Sandarakinorhabdus</taxon>
    </lineage>
</organism>
<comment type="similarity">
    <text evidence="1">Belongs to the CBP3 family.</text>
</comment>
<keyword evidence="5" id="KW-1185">Reference proteome</keyword>
<name>A0A7C9KXA5_9SPHN</name>
<evidence type="ECO:0000256" key="1">
    <source>
        <dbReference type="ARBA" id="ARBA00006407"/>
    </source>
</evidence>
<protein>
    <submittedName>
        <fullName evidence="4">Ubiquinol-cytochrome C chaperone</fullName>
    </submittedName>
</protein>
<sequence length="177" mass="18622">MTILSTLRRALAGANLAVLPGQALYNQVVDLARRPDWYIAGEVPDTIDGRFDMVALMLSLVLLRLEAEPGDAPKQLSADLADRFINDMDGSLRQGGIGDQVVGKHIGQMMAALGGRLGAYRDAGGDDAALATALRRNLWRGEPVADDAVAWVVAETRRLAAGLAGLPYAAISSGAIA</sequence>
<proteinExistence type="inferred from homology"/>
<comment type="caution">
    <text evidence="4">The sequence shown here is derived from an EMBL/GenBank/DDBJ whole genome shotgun (WGS) entry which is preliminary data.</text>
</comment>
<accession>A0A7C9KXA5</accession>
<dbReference type="RefSeq" id="WP_152577282.1">
    <property type="nucleotide sequence ID" value="NZ_JAATJI010000001.1"/>
</dbReference>
<reference evidence="4 5" key="1">
    <citation type="submission" date="2019-09" db="EMBL/GenBank/DDBJ databases">
        <title>Polymorphobacter sp. isolated from a lake in China.</title>
        <authorList>
            <person name="Liu Z."/>
        </authorList>
    </citation>
    <scope>NUCLEOTIDE SEQUENCE [LARGE SCALE GENOMIC DNA]</scope>
    <source>
        <strain evidence="4 5">D40P</strain>
    </source>
</reference>
<dbReference type="Proteomes" id="UP000481327">
    <property type="component" value="Unassembled WGS sequence"/>
</dbReference>
<evidence type="ECO:0000313" key="4">
    <source>
        <dbReference type="EMBL" id="MQT16826.1"/>
    </source>
</evidence>
<dbReference type="InterPro" id="IPR007129">
    <property type="entry name" value="Ubiqinol_cyt_c_chaperone_CPB3"/>
</dbReference>
<dbReference type="OrthoDB" id="7158889at2"/>
<evidence type="ECO:0000259" key="3">
    <source>
        <dbReference type="Pfam" id="PF03981"/>
    </source>
</evidence>